<name>A0A4S4L657_9AGAM</name>
<evidence type="ECO:0000256" key="1">
    <source>
        <dbReference type="SAM" id="MobiDB-lite"/>
    </source>
</evidence>
<feature type="region of interest" description="Disordered" evidence="1">
    <location>
        <begin position="1"/>
        <end position="23"/>
    </location>
</feature>
<dbReference type="Proteomes" id="UP000308199">
    <property type="component" value="Unassembled WGS sequence"/>
</dbReference>
<organism evidence="2 3">
    <name type="scientific">Phellinidium pouzarii</name>
    <dbReference type="NCBI Taxonomy" id="167371"/>
    <lineage>
        <taxon>Eukaryota</taxon>
        <taxon>Fungi</taxon>
        <taxon>Dikarya</taxon>
        <taxon>Basidiomycota</taxon>
        <taxon>Agaricomycotina</taxon>
        <taxon>Agaricomycetes</taxon>
        <taxon>Hymenochaetales</taxon>
        <taxon>Hymenochaetaceae</taxon>
        <taxon>Phellinidium</taxon>
    </lineage>
</organism>
<comment type="caution">
    <text evidence="2">The sequence shown here is derived from an EMBL/GenBank/DDBJ whole genome shotgun (WGS) entry which is preliminary data.</text>
</comment>
<keyword evidence="3" id="KW-1185">Reference proteome</keyword>
<reference evidence="2 3" key="1">
    <citation type="submission" date="2019-02" db="EMBL/GenBank/DDBJ databases">
        <title>Genome sequencing of the rare red list fungi Phellinidium pouzarii.</title>
        <authorList>
            <person name="Buettner E."/>
            <person name="Kellner H."/>
        </authorList>
    </citation>
    <scope>NUCLEOTIDE SEQUENCE [LARGE SCALE GENOMIC DNA]</scope>
    <source>
        <strain evidence="2 3">DSM 108285</strain>
    </source>
</reference>
<gene>
    <name evidence="2" type="ORF">EW145_g3775</name>
</gene>
<evidence type="ECO:0000313" key="2">
    <source>
        <dbReference type="EMBL" id="THH06875.1"/>
    </source>
</evidence>
<evidence type="ECO:0000313" key="3">
    <source>
        <dbReference type="Proteomes" id="UP000308199"/>
    </source>
</evidence>
<proteinExistence type="predicted"/>
<dbReference type="EMBL" id="SGPK01000170">
    <property type="protein sequence ID" value="THH06875.1"/>
    <property type="molecule type" value="Genomic_DNA"/>
</dbReference>
<protein>
    <submittedName>
        <fullName evidence="2">Uncharacterized protein</fullName>
    </submittedName>
</protein>
<sequence>MNNKRPRSNPSVTMSRRDENSSSDIRYSNSIAFNVYAPVFQPSAKIGNTHEKISAPNSYWRPPGPPRMTRLQQSQRISQNATQIQPLFYSPKSSLRNYESLDLACNPVDPNAHVCASRSMVFPFTSQNLFNAQPRVDVGTSFGALPTNNPVPVNLQRRYNSSTSGFGDACHSRLSYRFNDNSVMSGGPSKVPSTLFAQNVTSSDHRIGVAVIQTTNEQARYTLPSNTPSTTALHEHHQANQRHMNQSASGEPNIIKLHHALNSQLGHTLSWQVDASPYTAMYNNEPLPLNALIGSMFMPPQSRVIIVVGIDASLYSCADSDPNCPQPGQKLFRFPVSASQATCNPQFPLDNKLDSAERPYILDVRAILAGIRAGLRAPLPTAFWNTLNIGEKHVLVEAMAPKRRMKLTRQNSRFFAACAEVERANLSAHTAKELRNAHVMLDAYTLIDKPEETSSALQKVSSPGFENSIQHIRVLDLLRGKKDFKGLRWLGLGSETINELFLCVS</sequence>
<accession>A0A4S4L657</accession>
<dbReference type="AlphaFoldDB" id="A0A4S4L657"/>